<comment type="similarity">
    <text evidence="1 5">Belongs to the N(4)/N(6)-methyltransferase family.</text>
</comment>
<dbReference type="Pfam" id="PF01555">
    <property type="entry name" value="N6_N4_Mtase"/>
    <property type="match status" value="1"/>
</dbReference>
<dbReference type="GO" id="GO:0008170">
    <property type="term" value="F:N-methyltransferase activity"/>
    <property type="evidence" value="ECO:0007669"/>
    <property type="project" value="InterPro"/>
</dbReference>
<dbReference type="PANTHER" id="PTHR13370:SF3">
    <property type="entry name" value="TRNA (GUANINE(10)-N2)-METHYLTRANSFERASE HOMOLOG"/>
    <property type="match status" value="1"/>
</dbReference>
<dbReference type="SUPFAM" id="SSF53335">
    <property type="entry name" value="S-adenosyl-L-methionine-dependent methyltransferases"/>
    <property type="match status" value="1"/>
</dbReference>
<protein>
    <recommendedName>
        <fullName evidence="5">Methyltransferase</fullName>
        <ecNumber evidence="5">2.1.1.-</ecNumber>
    </recommendedName>
</protein>
<dbReference type="GO" id="GO:0005737">
    <property type="term" value="C:cytoplasm"/>
    <property type="evidence" value="ECO:0007669"/>
    <property type="project" value="TreeGrafter"/>
</dbReference>
<evidence type="ECO:0000313" key="7">
    <source>
        <dbReference type="EMBL" id="CAA65779.2"/>
    </source>
</evidence>
<dbReference type="EMBL" id="X97069">
    <property type="protein sequence ID" value="CAA65779.2"/>
    <property type="molecule type" value="Genomic_DNA"/>
</dbReference>
<evidence type="ECO:0000259" key="6">
    <source>
        <dbReference type="Pfam" id="PF01555"/>
    </source>
</evidence>
<dbReference type="GO" id="GO:0003677">
    <property type="term" value="F:DNA binding"/>
    <property type="evidence" value="ECO:0007669"/>
    <property type="project" value="InterPro"/>
</dbReference>
<keyword evidence="4" id="KW-0680">Restriction system</keyword>
<organism evidence="7">
    <name type="scientific">Geobacillus stearothermophilus</name>
    <name type="common">Bacillus stearothermophilus</name>
    <dbReference type="NCBI Taxonomy" id="1422"/>
    <lineage>
        <taxon>Bacteria</taxon>
        <taxon>Bacillati</taxon>
        <taxon>Bacillota</taxon>
        <taxon>Bacilli</taxon>
        <taxon>Bacillales</taxon>
        <taxon>Anoxybacillaceae</taxon>
        <taxon>Geobacillus</taxon>
    </lineage>
</organism>
<sequence>MRNLLNNYGECIDLIIADPPYVVSKESNFHTMRDRKNQRTGTHFGNWDIEFDNNEWISFAYKVLKPGGSLIVFNDFKKATIIYDIAERCGFEYKDTLIWHKTNPMPRNRDRRYIPNVEMIQWYVKKGKWTFNRQNEKYEGCILSYPSESGGGFKRYHPTQKPVKLIEYLIRIHSNENDIILDPFMGSGTTGVASLNLNRNFIGFEINEEYVQIANERIKNIQLSLI</sequence>
<dbReference type="GO" id="GO:0009307">
    <property type="term" value="P:DNA restriction-modification system"/>
    <property type="evidence" value="ECO:0007669"/>
    <property type="project" value="UniProtKB-KW"/>
</dbReference>
<reference evidence="7" key="2">
    <citation type="submission" date="2005-02" db="EMBL/GenBank/DDBJ databases">
        <authorList>
            <person name="Degtyarev S.K."/>
        </authorList>
    </citation>
    <scope>NUCLEOTIDE SEQUENCE</scope>
    <source>
        <strain evidence="7">F5</strain>
    </source>
</reference>
<dbReference type="REBASE" id="3563">
    <property type="entry name" value="M1.BstF5I"/>
</dbReference>
<gene>
    <name evidence="7" type="primary">F5IM1</name>
</gene>
<evidence type="ECO:0000256" key="2">
    <source>
        <dbReference type="ARBA" id="ARBA00022603"/>
    </source>
</evidence>
<dbReference type="PROSITE" id="PS00092">
    <property type="entry name" value="N6_MTASE"/>
    <property type="match status" value="1"/>
</dbReference>
<dbReference type="InterPro" id="IPR002941">
    <property type="entry name" value="DNA_methylase_N4/N6"/>
</dbReference>
<keyword evidence="2 7" id="KW-0489">Methyltransferase</keyword>
<dbReference type="InterPro" id="IPR001091">
    <property type="entry name" value="RM_Methyltransferase"/>
</dbReference>
<keyword evidence="3 7" id="KW-0808">Transferase</keyword>
<dbReference type="InterPro" id="IPR029063">
    <property type="entry name" value="SAM-dependent_MTases_sf"/>
</dbReference>
<dbReference type="PANTHER" id="PTHR13370">
    <property type="entry name" value="RNA METHYLASE-RELATED"/>
    <property type="match status" value="1"/>
</dbReference>
<dbReference type="GO" id="GO:0032259">
    <property type="term" value="P:methylation"/>
    <property type="evidence" value="ECO:0007669"/>
    <property type="project" value="UniProtKB-KW"/>
</dbReference>
<accession>P94454</accession>
<reference evidence="7" key="1">
    <citation type="journal article" date="1997" name="Gene">
        <title>Primary structure and strand specificity of BstF5I-1 DNA methyltransferase which recognizes 5'-GGATG-3'.</title>
        <authorList>
            <person name="Degtyarev S.K.h."/>
            <person name="Netesova N.A."/>
            <person name="Abdurashitov M.A."/>
            <person name="Shevchenko A.V."/>
        </authorList>
    </citation>
    <scope>NUCLEOTIDE SEQUENCE</scope>
    <source>
        <strain evidence="7">F5</strain>
    </source>
</reference>
<dbReference type="Gene3D" id="3.40.50.150">
    <property type="entry name" value="Vaccinia Virus protein VP39"/>
    <property type="match status" value="1"/>
</dbReference>
<evidence type="ECO:0000256" key="1">
    <source>
        <dbReference type="ARBA" id="ARBA00006594"/>
    </source>
</evidence>
<proteinExistence type="inferred from homology"/>
<dbReference type="AlphaFoldDB" id="P94454"/>
<dbReference type="PRINTS" id="PR00508">
    <property type="entry name" value="S21N4MTFRASE"/>
</dbReference>
<feature type="domain" description="DNA methylase N-4/N-6" evidence="6">
    <location>
        <begin position="12"/>
        <end position="216"/>
    </location>
</feature>
<dbReference type="GO" id="GO:0009007">
    <property type="term" value="F:site-specific DNA-methyltransferase (adenine-specific) activity"/>
    <property type="evidence" value="ECO:0007669"/>
    <property type="project" value="TreeGrafter"/>
</dbReference>
<name>P94454_GEOSE</name>
<dbReference type="InterPro" id="IPR002052">
    <property type="entry name" value="DNA_methylase_N6_adenine_CS"/>
</dbReference>
<dbReference type="EC" id="2.1.1.-" evidence="5"/>
<evidence type="ECO:0000256" key="3">
    <source>
        <dbReference type="ARBA" id="ARBA00022679"/>
    </source>
</evidence>
<evidence type="ECO:0000256" key="4">
    <source>
        <dbReference type="ARBA" id="ARBA00022747"/>
    </source>
</evidence>
<evidence type="ECO:0000256" key="5">
    <source>
        <dbReference type="RuleBase" id="RU362026"/>
    </source>
</evidence>